<accession>A0A8S0WIK0</accession>
<keyword evidence="1" id="KW-0812">Transmembrane</keyword>
<feature type="transmembrane region" description="Helical" evidence="1">
    <location>
        <begin position="329"/>
        <end position="354"/>
    </location>
</feature>
<dbReference type="AlphaFoldDB" id="A0A8S0WIK0"/>
<keyword evidence="3" id="KW-1185">Reference proteome</keyword>
<feature type="transmembrane region" description="Helical" evidence="1">
    <location>
        <begin position="33"/>
        <end position="54"/>
    </location>
</feature>
<sequence>MSTTSSLSSLSLSPARLRKLTTLPTTLRRLLHTLLALSAESIRLIIALSTLVWVCRTSRARYASEIARVRKNPEFHRVMREEMLPNWYVWLEGLGKGWERVRGWKEGVREWKSVLGSVGRAGMTPEKAVLVHQVELRRDKERWMKPPPFGFIRIHFFSSFDKGRYPSGSETFVAPNARLDVQLYEYWGADLREVKAALGIESIAFITDTTPFRTTFETTYDDRLSLLAAVELSKNFTRPIRIFVCPLSTPTAHIRTLSSTLHLLLSAFTLLFLALCGLPPRDPIQASLVHTSPFLGACSSLSLASRAAQGRIVHSVHLGVQSGVKAVKGVVGLVVGLLACALVLPLVLGSYALLGAEHGARLAVASAVKGVVLARSVPKEGWLVLVGVCWFVAAEYYSLRV</sequence>
<organism evidence="2 3">
    <name type="scientific">Cyclocybe aegerita</name>
    <name type="common">Black poplar mushroom</name>
    <name type="synonym">Agrocybe aegerita</name>
    <dbReference type="NCBI Taxonomy" id="1973307"/>
    <lineage>
        <taxon>Eukaryota</taxon>
        <taxon>Fungi</taxon>
        <taxon>Dikarya</taxon>
        <taxon>Basidiomycota</taxon>
        <taxon>Agaricomycotina</taxon>
        <taxon>Agaricomycetes</taxon>
        <taxon>Agaricomycetidae</taxon>
        <taxon>Agaricales</taxon>
        <taxon>Agaricineae</taxon>
        <taxon>Bolbitiaceae</taxon>
        <taxon>Cyclocybe</taxon>
    </lineage>
</organism>
<name>A0A8S0WIK0_CYCAE</name>
<comment type="caution">
    <text evidence="2">The sequence shown here is derived from an EMBL/GenBank/DDBJ whole genome shotgun (WGS) entry which is preliminary data.</text>
</comment>
<protein>
    <submittedName>
        <fullName evidence="2">Uncharacterized protein</fullName>
    </submittedName>
</protein>
<gene>
    <name evidence="2" type="ORF">AAE3_LOCUS5314</name>
</gene>
<proteinExistence type="predicted"/>
<dbReference type="EMBL" id="CACVBS010000038">
    <property type="protein sequence ID" value="CAA7263113.1"/>
    <property type="molecule type" value="Genomic_DNA"/>
</dbReference>
<evidence type="ECO:0000313" key="3">
    <source>
        <dbReference type="Proteomes" id="UP000467700"/>
    </source>
</evidence>
<evidence type="ECO:0000256" key="1">
    <source>
        <dbReference type="SAM" id="Phobius"/>
    </source>
</evidence>
<reference evidence="2 3" key="1">
    <citation type="submission" date="2020-01" db="EMBL/GenBank/DDBJ databases">
        <authorList>
            <person name="Gupta K D."/>
        </authorList>
    </citation>
    <scope>NUCLEOTIDE SEQUENCE [LARGE SCALE GENOMIC DNA]</scope>
</reference>
<evidence type="ECO:0000313" key="2">
    <source>
        <dbReference type="EMBL" id="CAA7263113.1"/>
    </source>
</evidence>
<keyword evidence="1" id="KW-1133">Transmembrane helix</keyword>
<dbReference type="OrthoDB" id="3067335at2759"/>
<keyword evidence="1" id="KW-0472">Membrane</keyword>
<dbReference type="Proteomes" id="UP000467700">
    <property type="component" value="Unassembled WGS sequence"/>
</dbReference>
<feature type="transmembrane region" description="Helical" evidence="1">
    <location>
        <begin position="381"/>
        <end position="399"/>
    </location>
</feature>